<dbReference type="PANTHER" id="PTHR18952:SF200">
    <property type="entry name" value="CARBONIC ANHYDRASE"/>
    <property type="match status" value="1"/>
</dbReference>
<name>A0A3Q2DST0_CYPVA</name>
<dbReference type="GeneTree" id="ENSGT00940000164039"/>
<dbReference type="InterPro" id="IPR036398">
    <property type="entry name" value="CA_dom_sf"/>
</dbReference>
<keyword evidence="3" id="KW-0472">Membrane</keyword>
<keyword evidence="3" id="KW-0812">Transmembrane</keyword>
<dbReference type="SUPFAM" id="SSF51069">
    <property type="entry name" value="Carbonic anhydrase"/>
    <property type="match status" value="1"/>
</dbReference>
<evidence type="ECO:0000259" key="4">
    <source>
        <dbReference type="PROSITE" id="PS51144"/>
    </source>
</evidence>
<evidence type="ECO:0000313" key="6">
    <source>
        <dbReference type="Proteomes" id="UP000265020"/>
    </source>
</evidence>
<feature type="region of interest" description="Disordered" evidence="2">
    <location>
        <begin position="39"/>
        <end position="60"/>
    </location>
</feature>
<dbReference type="Pfam" id="PF00194">
    <property type="entry name" value="Carb_anhydrase"/>
    <property type="match status" value="1"/>
</dbReference>
<dbReference type="Gene3D" id="3.10.200.10">
    <property type="entry name" value="Alpha carbonic anhydrase"/>
    <property type="match status" value="1"/>
</dbReference>
<dbReference type="PANTHER" id="PTHR18952">
    <property type="entry name" value="CARBONIC ANHYDRASE"/>
    <property type="match status" value="1"/>
</dbReference>
<keyword evidence="3" id="KW-1133">Transmembrane helix</keyword>
<dbReference type="InterPro" id="IPR001148">
    <property type="entry name" value="CA_dom"/>
</dbReference>
<dbReference type="GO" id="GO:0008270">
    <property type="term" value="F:zinc ion binding"/>
    <property type="evidence" value="ECO:0007669"/>
    <property type="project" value="InterPro"/>
</dbReference>
<feature type="transmembrane region" description="Helical" evidence="3">
    <location>
        <begin position="158"/>
        <end position="182"/>
    </location>
</feature>
<dbReference type="Ensembl" id="ENSCVAT00000008352.1">
    <property type="protein sequence ID" value="ENSCVAP00000022818.1"/>
    <property type="gene ID" value="ENSCVAG00000005769.1"/>
</dbReference>
<evidence type="ECO:0000313" key="5">
    <source>
        <dbReference type="Ensembl" id="ENSCVAP00000022818.1"/>
    </source>
</evidence>
<accession>A0A3Q2DST0</accession>
<dbReference type="GO" id="GO:0004089">
    <property type="term" value="F:carbonate dehydratase activity"/>
    <property type="evidence" value="ECO:0007669"/>
    <property type="project" value="InterPro"/>
</dbReference>
<organism evidence="5 6">
    <name type="scientific">Cyprinodon variegatus</name>
    <name type="common">Sheepshead minnow</name>
    <dbReference type="NCBI Taxonomy" id="28743"/>
    <lineage>
        <taxon>Eukaryota</taxon>
        <taxon>Metazoa</taxon>
        <taxon>Chordata</taxon>
        <taxon>Craniata</taxon>
        <taxon>Vertebrata</taxon>
        <taxon>Euteleostomi</taxon>
        <taxon>Actinopterygii</taxon>
        <taxon>Neopterygii</taxon>
        <taxon>Teleostei</taxon>
        <taxon>Neoteleostei</taxon>
        <taxon>Acanthomorphata</taxon>
        <taxon>Ovalentaria</taxon>
        <taxon>Atherinomorphae</taxon>
        <taxon>Cyprinodontiformes</taxon>
        <taxon>Cyprinodontidae</taxon>
        <taxon>Cyprinodon</taxon>
    </lineage>
</organism>
<evidence type="ECO:0000256" key="2">
    <source>
        <dbReference type="SAM" id="MobiDB-lite"/>
    </source>
</evidence>
<protein>
    <recommendedName>
        <fullName evidence="4">Alpha-carbonic anhydrase domain-containing protein</fullName>
    </recommendedName>
</protein>
<dbReference type="AlphaFoldDB" id="A0A3Q2DST0"/>
<dbReference type="GO" id="GO:0005886">
    <property type="term" value="C:plasma membrane"/>
    <property type="evidence" value="ECO:0007669"/>
    <property type="project" value="TreeGrafter"/>
</dbReference>
<proteinExistence type="inferred from homology"/>
<dbReference type="InterPro" id="IPR023561">
    <property type="entry name" value="Carbonic_anhydrase_a-class"/>
</dbReference>
<reference evidence="5" key="2">
    <citation type="submission" date="2025-09" db="UniProtKB">
        <authorList>
            <consortium name="Ensembl"/>
        </authorList>
    </citation>
    <scope>IDENTIFICATION</scope>
</reference>
<dbReference type="Proteomes" id="UP000265020">
    <property type="component" value="Unassembled WGS sequence"/>
</dbReference>
<dbReference type="PROSITE" id="PS51144">
    <property type="entry name" value="ALPHA_CA_2"/>
    <property type="match status" value="1"/>
</dbReference>
<dbReference type="SMART" id="SM01057">
    <property type="entry name" value="Carb_anhydrase"/>
    <property type="match status" value="1"/>
</dbReference>
<evidence type="ECO:0000256" key="1">
    <source>
        <dbReference type="ARBA" id="ARBA00010718"/>
    </source>
</evidence>
<feature type="domain" description="Alpha-carbonic anhydrase" evidence="4">
    <location>
        <begin position="1"/>
        <end position="162"/>
    </location>
</feature>
<sequence length="188" mass="21013">MAYFIQMHIVNKRKDLTLEEAVGTADGLAVLGFFIEPTNSGKSDSHSPPPGEEPNTGSEHDMKAWKTLTDYLSAIKNISSEVEVTHEISIDDLLGHVNRESYFRYSGSLTTPLCNEAVVWTVFKESIKVDHELMAMFPKHAGYHDVFRPRQALHSRKVLTTAAATVPGPVLFYLLLSCLFLFPCYNPP</sequence>
<reference evidence="5" key="1">
    <citation type="submission" date="2025-08" db="UniProtKB">
        <authorList>
            <consortium name="Ensembl"/>
        </authorList>
    </citation>
    <scope>IDENTIFICATION</scope>
</reference>
<evidence type="ECO:0000256" key="3">
    <source>
        <dbReference type="SAM" id="Phobius"/>
    </source>
</evidence>
<comment type="similarity">
    <text evidence="1">Belongs to the alpha-carbonic anhydrase family.</text>
</comment>
<keyword evidence="6" id="KW-1185">Reference proteome</keyword>